<proteinExistence type="predicted"/>
<keyword evidence="2" id="KW-1185">Reference proteome</keyword>
<organism evidence="1 2">
    <name type="scientific">Dendrobium catenatum</name>
    <dbReference type="NCBI Taxonomy" id="906689"/>
    <lineage>
        <taxon>Eukaryota</taxon>
        <taxon>Viridiplantae</taxon>
        <taxon>Streptophyta</taxon>
        <taxon>Embryophyta</taxon>
        <taxon>Tracheophyta</taxon>
        <taxon>Spermatophyta</taxon>
        <taxon>Magnoliopsida</taxon>
        <taxon>Liliopsida</taxon>
        <taxon>Asparagales</taxon>
        <taxon>Orchidaceae</taxon>
        <taxon>Epidendroideae</taxon>
        <taxon>Malaxideae</taxon>
        <taxon>Dendrobiinae</taxon>
        <taxon>Dendrobium</taxon>
    </lineage>
</organism>
<name>A0A2I0W3L8_9ASPA</name>
<evidence type="ECO:0000313" key="2">
    <source>
        <dbReference type="Proteomes" id="UP000233837"/>
    </source>
</evidence>
<accession>A0A2I0W3L8</accession>
<reference evidence="1 2" key="1">
    <citation type="journal article" date="2016" name="Sci. Rep.">
        <title>The Dendrobium catenatum Lindl. genome sequence provides insights into polysaccharide synthase, floral development and adaptive evolution.</title>
        <authorList>
            <person name="Zhang G.Q."/>
            <person name="Xu Q."/>
            <person name="Bian C."/>
            <person name="Tsai W.C."/>
            <person name="Yeh C.M."/>
            <person name="Liu K.W."/>
            <person name="Yoshida K."/>
            <person name="Zhang L.S."/>
            <person name="Chang S.B."/>
            <person name="Chen F."/>
            <person name="Shi Y."/>
            <person name="Su Y.Y."/>
            <person name="Zhang Y.Q."/>
            <person name="Chen L.J."/>
            <person name="Yin Y."/>
            <person name="Lin M."/>
            <person name="Huang H."/>
            <person name="Deng H."/>
            <person name="Wang Z.W."/>
            <person name="Zhu S.L."/>
            <person name="Zhao X."/>
            <person name="Deng C."/>
            <person name="Niu S.C."/>
            <person name="Huang J."/>
            <person name="Wang M."/>
            <person name="Liu G.H."/>
            <person name="Yang H.J."/>
            <person name="Xiao X.J."/>
            <person name="Hsiao Y.Y."/>
            <person name="Wu W.L."/>
            <person name="Chen Y.Y."/>
            <person name="Mitsuda N."/>
            <person name="Ohme-Takagi M."/>
            <person name="Luo Y.B."/>
            <person name="Van de Peer Y."/>
            <person name="Liu Z.J."/>
        </authorList>
    </citation>
    <scope>NUCLEOTIDE SEQUENCE [LARGE SCALE GENOMIC DNA]</scope>
    <source>
        <tissue evidence="1">The whole plant</tissue>
    </source>
</reference>
<protein>
    <submittedName>
        <fullName evidence="1">Uncharacterized protein</fullName>
    </submittedName>
</protein>
<dbReference type="AlphaFoldDB" id="A0A2I0W3L8"/>
<sequence length="151" mass="16967">MLRNMEQIVTQVDQVSVGRHDGQIPLGSVSLPVLKKKYHREPKASPAQLLAPKALKFSDDKAGVLKGKNKKVRSSIECHTKEVTLIGPLQKLPGIRRSKKLKDELVLSSVEQFVNVIDKSVDSKLKEVDFVEQWKGIFSEVFLRRGCFPFG</sequence>
<gene>
    <name evidence="1" type="ORF">MA16_Dca011084</name>
</gene>
<reference evidence="1 2" key="2">
    <citation type="journal article" date="2017" name="Nature">
        <title>The Apostasia genome and the evolution of orchids.</title>
        <authorList>
            <person name="Zhang G.Q."/>
            <person name="Liu K.W."/>
            <person name="Li Z."/>
            <person name="Lohaus R."/>
            <person name="Hsiao Y.Y."/>
            <person name="Niu S.C."/>
            <person name="Wang J.Y."/>
            <person name="Lin Y.C."/>
            <person name="Xu Q."/>
            <person name="Chen L.J."/>
            <person name="Yoshida K."/>
            <person name="Fujiwara S."/>
            <person name="Wang Z.W."/>
            <person name="Zhang Y.Q."/>
            <person name="Mitsuda N."/>
            <person name="Wang M."/>
            <person name="Liu G.H."/>
            <person name="Pecoraro L."/>
            <person name="Huang H.X."/>
            <person name="Xiao X.J."/>
            <person name="Lin M."/>
            <person name="Wu X.Y."/>
            <person name="Wu W.L."/>
            <person name="Chen Y.Y."/>
            <person name="Chang S.B."/>
            <person name="Sakamoto S."/>
            <person name="Ohme-Takagi M."/>
            <person name="Yagi M."/>
            <person name="Zeng S.J."/>
            <person name="Shen C.Y."/>
            <person name="Yeh C.M."/>
            <person name="Luo Y.B."/>
            <person name="Tsai W.C."/>
            <person name="Van de Peer Y."/>
            <person name="Liu Z.J."/>
        </authorList>
    </citation>
    <scope>NUCLEOTIDE SEQUENCE [LARGE SCALE GENOMIC DNA]</scope>
    <source>
        <tissue evidence="1">The whole plant</tissue>
    </source>
</reference>
<dbReference type="EMBL" id="KZ502943">
    <property type="protein sequence ID" value="PKU70238.1"/>
    <property type="molecule type" value="Genomic_DNA"/>
</dbReference>
<evidence type="ECO:0000313" key="1">
    <source>
        <dbReference type="EMBL" id="PKU70238.1"/>
    </source>
</evidence>
<dbReference type="Proteomes" id="UP000233837">
    <property type="component" value="Unassembled WGS sequence"/>
</dbReference>